<sequence length="246" mass="27671">MFKRTEEPESVSETSVPTWVLGVTVLLALAYVLLAHWANTTHGSWLAVLAFVALVLMGLVKPIARGRIWACGAALLLLVAIVPLWESRHVLLLLALSPVVSMGWVAWFFGGSLRRGHIPLITRIVEGLHRQAGQNIGPLQYRYGRRLTLLWTVLLTGLTVVNGVLELCAVPSGVLAQLGQQPWLVITDGSVSVYVNLLDYALIGIFFIGEYVLRGYWFPQRPYRNFVDFLRQMVRLGPEFWRHFLR</sequence>
<gene>
    <name evidence="2" type="ORF">D934_13280</name>
</gene>
<dbReference type="Proteomes" id="UP000027215">
    <property type="component" value="Chromosome"/>
</dbReference>
<dbReference type="KEGG" id="xfs:D934_13280"/>
<dbReference type="EMBL" id="CP006696">
    <property type="protein sequence ID" value="AIC10823.1"/>
    <property type="molecule type" value="Genomic_DNA"/>
</dbReference>
<evidence type="ECO:0000313" key="2">
    <source>
        <dbReference type="EMBL" id="AIC10823.1"/>
    </source>
</evidence>
<evidence type="ECO:0000313" key="3">
    <source>
        <dbReference type="Proteomes" id="UP000027215"/>
    </source>
</evidence>
<feature type="transmembrane region" description="Helical" evidence="1">
    <location>
        <begin position="193"/>
        <end position="213"/>
    </location>
</feature>
<dbReference type="PATRIC" id="fig|155920.8.peg.3145"/>
<dbReference type="HOGENOM" id="CLU_1128708_0_0_6"/>
<evidence type="ECO:0000256" key="1">
    <source>
        <dbReference type="SAM" id="Phobius"/>
    </source>
</evidence>
<keyword evidence="1" id="KW-1133">Transmembrane helix</keyword>
<keyword evidence="1" id="KW-0472">Membrane</keyword>
<feature type="transmembrane region" description="Helical" evidence="1">
    <location>
        <begin position="44"/>
        <end position="60"/>
    </location>
</feature>
<proteinExistence type="predicted"/>
<feature type="transmembrane region" description="Helical" evidence="1">
    <location>
        <begin position="149"/>
        <end position="173"/>
    </location>
</feature>
<feature type="transmembrane region" description="Helical" evidence="1">
    <location>
        <begin position="67"/>
        <end position="85"/>
    </location>
</feature>
<name>A0A060H5H6_XYLFS</name>
<accession>A0A060H5H6</accession>
<feature type="transmembrane region" description="Helical" evidence="1">
    <location>
        <begin position="91"/>
        <end position="110"/>
    </location>
</feature>
<protein>
    <submittedName>
        <fullName evidence="2">Ketosynthase</fullName>
    </submittedName>
</protein>
<feature type="transmembrane region" description="Helical" evidence="1">
    <location>
        <begin position="20"/>
        <end position="38"/>
    </location>
</feature>
<dbReference type="AlphaFoldDB" id="A0A060H5H6"/>
<keyword evidence="1" id="KW-0812">Transmembrane</keyword>
<organism evidence="2 3">
    <name type="scientific">Xylella fastidiosa subsp. sandyi Ann-1</name>
    <dbReference type="NCBI Taxonomy" id="155920"/>
    <lineage>
        <taxon>Bacteria</taxon>
        <taxon>Pseudomonadati</taxon>
        <taxon>Pseudomonadota</taxon>
        <taxon>Gammaproteobacteria</taxon>
        <taxon>Lysobacterales</taxon>
        <taxon>Lysobacteraceae</taxon>
        <taxon>Xylella</taxon>
    </lineage>
</organism>
<reference evidence="2 3" key="1">
    <citation type="submission" date="2013-08" db="EMBL/GenBank/DDBJ databases">
        <authorList>
            <person name="Stouthamer R."/>
            <person name="Nunney L."/>
        </authorList>
    </citation>
    <scope>NUCLEOTIDE SEQUENCE [LARGE SCALE GENOMIC DNA]</scope>
    <source>
        <strain evidence="3">ann-1</strain>
    </source>
</reference>